<keyword evidence="2" id="KW-0813">Transport</keyword>
<keyword evidence="6" id="KW-0798">TonB box</keyword>
<dbReference type="Gene3D" id="2.40.170.20">
    <property type="entry name" value="TonB-dependent receptor, beta-barrel domain"/>
    <property type="match status" value="1"/>
</dbReference>
<accession>A0ABT7U3I5</accession>
<gene>
    <name evidence="12" type="ORF">QUW02_03975</name>
</gene>
<dbReference type="Proteomes" id="UP001228403">
    <property type="component" value="Unassembled WGS sequence"/>
</dbReference>
<dbReference type="Pfam" id="PF00593">
    <property type="entry name" value="TonB_dep_Rec_b-barrel"/>
    <property type="match status" value="1"/>
</dbReference>
<sequence length="806" mass="93454">MRNKRSWILFLLFCWLCPAGVQPQTSYTDRPIYLKPGKASLQNWMQWIEQKQGITLSYNTSLLDLNEQISFGEADTLTVAQLLVRLMPSFHISIQESSANKLLLQITPRKSYQLTGNIKEKETREKLNDAYVTLMETSTGKTYTALTEDGMFTLNMLEGNYKLRTHYMGYHPAQQQVLLNENLHLNIRMSPISIELKETTVRPNMSPMELDESLPTNKLTFTNANLFSQMSILPGVIGSPMGIHFQVNGGGDDENLLLVDGVPLYHYGHMNNMMSPFNGDAIKNVTFHRSFFPTQFEGRLSSVTDVHMKEGNKQEHMRTLSLDMPAAAATFEGPIVKDKLSYIVGGRRSWLDFFDELVRDELRMNHSYWDAHAKLSWDINSKQSMQAMIYQADDQFYYPNEANVNETLMKLRNQIYQFGYQALIGKSFSLSSNLAYTDYSNQAQMSTIDFDETTFLKSGIRSMSWMTSFNYQQDPVYHASWGMRLSRDIYEMAVFGDTLMNRNEPVNQLSLFYDNRIRITPSLSVQVGVNFVYYAPENYRNYTSIQPRFMLKYSLPKNNLIYASASRMEQFYHYICIERFALPTDFRMPSIGTFRPRTSEHYEVGWKHFLTKGYCEISSFFKTRHNVLSLRPDVFPENDLWNNYIMKGKGYSYGAKAYLTQSWKKWSLQASYAYIRSMEKYSAMVEYGTVPSLYDIPHSFATAVNFQFIKHSSVSVGGEIRSGRVRDMSNDIDFNTELQFRGYRDPLMYRLDAGYGYQRTFKKSILALRIGLYNIVGNPPDEDIENFYFVAYQRNCLPYATISFKF</sequence>
<proteinExistence type="predicted"/>
<dbReference type="Gene3D" id="2.60.40.1120">
    <property type="entry name" value="Carboxypeptidase-like, regulatory domain"/>
    <property type="match status" value="1"/>
</dbReference>
<reference evidence="13" key="1">
    <citation type="submission" date="2023-07" db="EMBL/GenBank/DDBJ databases">
        <title>Identification and characterization of horizontal gene transfer across gut microbiota members of farm animals based on homology search.</title>
        <authorList>
            <person name="Schwarzerova J."/>
            <person name="Nykrynova M."/>
            <person name="Jureckova K."/>
            <person name="Cejkova D."/>
            <person name="Rychlik I."/>
        </authorList>
    </citation>
    <scope>NUCLEOTIDE SEQUENCE [LARGE SCALE GENOMIC DNA]</scope>
    <source>
        <strain evidence="13">ET4</strain>
    </source>
</reference>
<evidence type="ECO:0000256" key="5">
    <source>
        <dbReference type="ARBA" id="ARBA00022729"/>
    </source>
</evidence>
<evidence type="ECO:0000313" key="12">
    <source>
        <dbReference type="EMBL" id="MDM8145092.1"/>
    </source>
</evidence>
<comment type="subcellular location">
    <subcellularLocation>
        <location evidence="1">Cell outer membrane</location>
        <topology evidence="1">Multi-pass membrane protein</topology>
    </subcellularLocation>
</comment>
<dbReference type="SUPFAM" id="SSF49464">
    <property type="entry name" value="Carboxypeptidase regulatory domain-like"/>
    <property type="match status" value="1"/>
</dbReference>
<dbReference type="PANTHER" id="PTHR30069">
    <property type="entry name" value="TONB-DEPENDENT OUTER MEMBRANE RECEPTOR"/>
    <property type="match status" value="1"/>
</dbReference>
<evidence type="ECO:0000256" key="4">
    <source>
        <dbReference type="ARBA" id="ARBA00022692"/>
    </source>
</evidence>
<dbReference type="EMBL" id="JAUDCF010000005">
    <property type="protein sequence ID" value="MDM8145092.1"/>
    <property type="molecule type" value="Genomic_DNA"/>
</dbReference>
<name>A0ABT7U3I5_9BACE</name>
<evidence type="ECO:0000313" key="13">
    <source>
        <dbReference type="Proteomes" id="UP001228403"/>
    </source>
</evidence>
<dbReference type="InterPro" id="IPR000531">
    <property type="entry name" value="Beta-barrel_TonB"/>
</dbReference>
<keyword evidence="7" id="KW-0472">Membrane</keyword>
<keyword evidence="3" id="KW-1134">Transmembrane beta strand</keyword>
<evidence type="ECO:0000256" key="10">
    <source>
        <dbReference type="SAM" id="SignalP"/>
    </source>
</evidence>
<evidence type="ECO:0000256" key="1">
    <source>
        <dbReference type="ARBA" id="ARBA00004571"/>
    </source>
</evidence>
<feature type="domain" description="TonB-dependent receptor-like beta-barrel" evidence="11">
    <location>
        <begin position="355"/>
        <end position="775"/>
    </location>
</feature>
<keyword evidence="9" id="KW-0998">Cell outer membrane</keyword>
<dbReference type="InterPro" id="IPR036942">
    <property type="entry name" value="Beta-barrel_TonB_sf"/>
</dbReference>
<dbReference type="PANTHER" id="PTHR30069:SF29">
    <property type="entry name" value="HEMOGLOBIN AND HEMOGLOBIN-HAPTOGLOBIN-BINDING PROTEIN 1-RELATED"/>
    <property type="match status" value="1"/>
</dbReference>
<organism evidence="12 13">
    <name type="scientific">Bacteroides eggerthii</name>
    <dbReference type="NCBI Taxonomy" id="28111"/>
    <lineage>
        <taxon>Bacteria</taxon>
        <taxon>Pseudomonadati</taxon>
        <taxon>Bacteroidota</taxon>
        <taxon>Bacteroidia</taxon>
        <taxon>Bacteroidales</taxon>
        <taxon>Bacteroidaceae</taxon>
        <taxon>Bacteroides</taxon>
    </lineage>
</organism>
<feature type="chain" id="PRO_5046155724" evidence="10">
    <location>
        <begin position="22"/>
        <end position="806"/>
    </location>
</feature>
<keyword evidence="4" id="KW-0812">Transmembrane</keyword>
<evidence type="ECO:0000256" key="6">
    <source>
        <dbReference type="ARBA" id="ARBA00023077"/>
    </source>
</evidence>
<dbReference type="Pfam" id="PF13715">
    <property type="entry name" value="CarbopepD_reg_2"/>
    <property type="match status" value="1"/>
</dbReference>
<evidence type="ECO:0000256" key="3">
    <source>
        <dbReference type="ARBA" id="ARBA00022452"/>
    </source>
</evidence>
<keyword evidence="5 10" id="KW-0732">Signal</keyword>
<keyword evidence="13" id="KW-1185">Reference proteome</keyword>
<evidence type="ECO:0000256" key="8">
    <source>
        <dbReference type="ARBA" id="ARBA00023170"/>
    </source>
</evidence>
<dbReference type="SUPFAM" id="SSF56935">
    <property type="entry name" value="Porins"/>
    <property type="match status" value="1"/>
</dbReference>
<evidence type="ECO:0000256" key="9">
    <source>
        <dbReference type="ARBA" id="ARBA00023237"/>
    </source>
</evidence>
<dbReference type="InterPro" id="IPR039426">
    <property type="entry name" value="TonB-dep_rcpt-like"/>
</dbReference>
<keyword evidence="8 12" id="KW-0675">Receptor</keyword>
<feature type="signal peptide" evidence="10">
    <location>
        <begin position="1"/>
        <end position="21"/>
    </location>
</feature>
<evidence type="ECO:0000259" key="11">
    <source>
        <dbReference type="Pfam" id="PF00593"/>
    </source>
</evidence>
<evidence type="ECO:0000256" key="7">
    <source>
        <dbReference type="ARBA" id="ARBA00023136"/>
    </source>
</evidence>
<dbReference type="InterPro" id="IPR008969">
    <property type="entry name" value="CarboxyPept-like_regulatory"/>
</dbReference>
<comment type="caution">
    <text evidence="12">The sequence shown here is derived from an EMBL/GenBank/DDBJ whole genome shotgun (WGS) entry which is preliminary data.</text>
</comment>
<protein>
    <submittedName>
        <fullName evidence="12">TonB-dependent receptor</fullName>
    </submittedName>
</protein>
<evidence type="ECO:0000256" key="2">
    <source>
        <dbReference type="ARBA" id="ARBA00022448"/>
    </source>
</evidence>